<evidence type="ECO:0000313" key="2">
    <source>
        <dbReference type="Proteomes" id="UP000274907"/>
    </source>
</evidence>
<reference evidence="1 2" key="1">
    <citation type="submission" date="2018-12" db="EMBL/GenBank/DDBJ databases">
        <title>YIM 101343 draft genome.</title>
        <authorList>
            <person name="Chen X."/>
        </authorList>
    </citation>
    <scope>NUCLEOTIDE SEQUENCE [LARGE SCALE GENOMIC DNA]</scope>
    <source>
        <strain evidence="1 2">YIM 101343</strain>
    </source>
</reference>
<dbReference type="Proteomes" id="UP000274907">
    <property type="component" value="Unassembled WGS sequence"/>
</dbReference>
<accession>A0A3R9ZYD2</accession>
<dbReference type="EMBL" id="RXHJ01000019">
    <property type="protein sequence ID" value="RSZ61538.1"/>
    <property type="molecule type" value="Genomic_DNA"/>
</dbReference>
<evidence type="ECO:0000313" key="1">
    <source>
        <dbReference type="EMBL" id="RSZ61538.1"/>
    </source>
</evidence>
<dbReference type="RefSeq" id="WP_126121735.1">
    <property type="nucleotide sequence ID" value="NZ_RXHJ01000019.1"/>
</dbReference>
<protein>
    <recommendedName>
        <fullName evidence="3">Major tail protein</fullName>
    </recommendedName>
</protein>
<gene>
    <name evidence="1" type="ORF">EAH68_12815</name>
</gene>
<name>A0A3R9ZYD2_9CORY</name>
<proteinExistence type="predicted"/>
<comment type="caution">
    <text evidence="1">The sequence shown here is derived from an EMBL/GenBank/DDBJ whole genome shotgun (WGS) entry which is preliminary data.</text>
</comment>
<keyword evidence="2" id="KW-1185">Reference proteome</keyword>
<evidence type="ECO:0008006" key="3">
    <source>
        <dbReference type="Google" id="ProtNLM"/>
    </source>
</evidence>
<dbReference type="OrthoDB" id="4130395at2"/>
<dbReference type="AlphaFoldDB" id="A0A3R9ZYD2"/>
<sequence>MPDTTPSTTGAVDIWVGAEVYVSLDDNPQIEQNGTFGEEWNLTGLLDGSAGFTQNREVSTTEATAWGKGVVDAADYGFKSTGGFTALEDNDVTRYLINPGSTEHVIVAPKPAYAFLAYCTTNQRGDTEILITRKKARVFAPSIPKTQEFAGTAFEVSHFVDGKGGLFDRVIIDSTTGEVTTIAPIRIKGLNTPETPLNIHGDTVPAGG</sequence>
<organism evidence="1 2">
    <name type="scientific">Corynebacterium hylobatis</name>
    <dbReference type="NCBI Taxonomy" id="1859290"/>
    <lineage>
        <taxon>Bacteria</taxon>
        <taxon>Bacillati</taxon>
        <taxon>Actinomycetota</taxon>
        <taxon>Actinomycetes</taxon>
        <taxon>Mycobacteriales</taxon>
        <taxon>Corynebacteriaceae</taxon>
        <taxon>Corynebacterium</taxon>
    </lineage>
</organism>